<protein>
    <submittedName>
        <fullName evidence="4">EAL domain-containing protein</fullName>
    </submittedName>
</protein>
<dbReference type="Pfam" id="PF00990">
    <property type="entry name" value="GGDEF"/>
    <property type="match status" value="1"/>
</dbReference>
<dbReference type="RefSeq" id="WP_197659788.1">
    <property type="nucleotide sequence ID" value="NZ_JAEAGR010000001.1"/>
</dbReference>
<evidence type="ECO:0000259" key="1">
    <source>
        <dbReference type="PROSITE" id="PS50112"/>
    </source>
</evidence>
<dbReference type="Gene3D" id="3.20.20.450">
    <property type="entry name" value="EAL domain"/>
    <property type="match status" value="1"/>
</dbReference>
<dbReference type="Pfam" id="PF13426">
    <property type="entry name" value="PAS_9"/>
    <property type="match status" value="2"/>
</dbReference>
<evidence type="ECO:0000313" key="5">
    <source>
        <dbReference type="Proteomes" id="UP000623269"/>
    </source>
</evidence>
<dbReference type="InterPro" id="IPR035965">
    <property type="entry name" value="PAS-like_dom_sf"/>
</dbReference>
<dbReference type="InterPro" id="IPR029787">
    <property type="entry name" value="Nucleotide_cyclase"/>
</dbReference>
<name>A0A8J7KRS3_9FIRM</name>
<dbReference type="AlphaFoldDB" id="A0A8J7KRS3"/>
<dbReference type="InterPro" id="IPR035919">
    <property type="entry name" value="EAL_sf"/>
</dbReference>
<dbReference type="NCBIfam" id="TIGR00229">
    <property type="entry name" value="sensory_box"/>
    <property type="match status" value="2"/>
</dbReference>
<gene>
    <name evidence="4" type="ORF">I5677_01555</name>
</gene>
<evidence type="ECO:0000259" key="2">
    <source>
        <dbReference type="PROSITE" id="PS50883"/>
    </source>
</evidence>
<feature type="domain" description="GGDEF" evidence="3">
    <location>
        <begin position="296"/>
        <end position="427"/>
    </location>
</feature>
<dbReference type="InterPro" id="IPR043128">
    <property type="entry name" value="Rev_trsase/Diguanyl_cyclase"/>
</dbReference>
<dbReference type="CDD" id="cd01948">
    <property type="entry name" value="EAL"/>
    <property type="match status" value="1"/>
</dbReference>
<dbReference type="PANTHER" id="PTHR44757:SF2">
    <property type="entry name" value="BIOFILM ARCHITECTURE MAINTENANCE PROTEIN MBAA"/>
    <property type="match status" value="1"/>
</dbReference>
<dbReference type="PROSITE" id="PS50883">
    <property type="entry name" value="EAL"/>
    <property type="match status" value="1"/>
</dbReference>
<dbReference type="SUPFAM" id="SSF55073">
    <property type="entry name" value="Nucleotide cyclase"/>
    <property type="match status" value="1"/>
</dbReference>
<dbReference type="Gene3D" id="3.30.70.270">
    <property type="match status" value="1"/>
</dbReference>
<comment type="caution">
    <text evidence="4">The sequence shown here is derived from an EMBL/GenBank/DDBJ whole genome shotgun (WGS) entry which is preliminary data.</text>
</comment>
<sequence>MKNMSDHKINKQVFSANSTADLLESVFQVAKVGICITNYKGEFIKVNEAYCKIYDYTEEELLGNNFTMILPEHQKDKAKKLHDDFINGNPEISDIWRVKKKNGEMIDVLVTAARFEDKKGFRFKVTTVEDVTKFNEISVKLNLLSEALFNSSEGMIFTENDVKKVIEVNDSYTKITGYGKEDLDKGEGNIIETVMRDASLHLVLTNQLEIDGYWQGDVSTIKKNKEKYVSTLKIVALMDKNQNIKNYIGILNEVTDQVKSKNREEYLLTHNTVTGLMNRSTLQLKIMHMSEGSNFGIMALFYVNIDRFKIINDKYGYLIGNKLLKAFANRLLLYYEKEYISYLGVDKFAIFIQNGLSLQTIMDEAEKLKKNMERNFQIDQLSLKIKCSIGIAIYAQDKKIEELFRNSEEAMLEAKKHGGSKVILFTCDMYKKLMRKQKIIDDIQQALTNGMFLVYQPIWDNNYKEISGVEALIRWKHREFGFISPSEFIAVAEENGMIFSIGEWVLKQACQQIKTWENMGIHTVISINISSQEMEKVGFTDHLLAIIHDYQVSPETLEIEITERSIIRDINKTIDIILKLKNMGIKVDIDDFGTGYSSLNYLRKLPFHKLKIDKTFIDDIVQEDESAMLVKAIIDMGHTLQYKVLAEGVETKEQFDALNRLGCDEIQGYYFSKPLLPQEFEKLWYSDDHKDNYVVLTGEISD</sequence>
<dbReference type="SUPFAM" id="SSF55785">
    <property type="entry name" value="PYP-like sensor domain (PAS domain)"/>
    <property type="match status" value="2"/>
</dbReference>
<dbReference type="PROSITE" id="PS50112">
    <property type="entry name" value="PAS"/>
    <property type="match status" value="1"/>
</dbReference>
<evidence type="ECO:0000259" key="3">
    <source>
        <dbReference type="PROSITE" id="PS50887"/>
    </source>
</evidence>
<proteinExistence type="predicted"/>
<dbReference type="CDD" id="cd00130">
    <property type="entry name" value="PAS"/>
    <property type="match status" value="2"/>
</dbReference>
<dbReference type="EMBL" id="JAEAGR010000001">
    <property type="protein sequence ID" value="MBH1939576.1"/>
    <property type="molecule type" value="Genomic_DNA"/>
</dbReference>
<dbReference type="InterPro" id="IPR000014">
    <property type="entry name" value="PAS"/>
</dbReference>
<dbReference type="NCBIfam" id="TIGR00254">
    <property type="entry name" value="GGDEF"/>
    <property type="match status" value="1"/>
</dbReference>
<dbReference type="InterPro" id="IPR000160">
    <property type="entry name" value="GGDEF_dom"/>
</dbReference>
<dbReference type="CDD" id="cd01949">
    <property type="entry name" value="GGDEF"/>
    <property type="match status" value="1"/>
</dbReference>
<dbReference type="Gene3D" id="3.30.450.20">
    <property type="entry name" value="PAS domain"/>
    <property type="match status" value="2"/>
</dbReference>
<feature type="domain" description="PAS" evidence="1">
    <location>
        <begin position="19"/>
        <end position="88"/>
    </location>
</feature>
<accession>A0A8J7KRS3</accession>
<dbReference type="SMART" id="SM00091">
    <property type="entry name" value="PAS"/>
    <property type="match status" value="2"/>
</dbReference>
<dbReference type="SMART" id="SM00267">
    <property type="entry name" value="GGDEF"/>
    <property type="match status" value="1"/>
</dbReference>
<feature type="domain" description="EAL" evidence="2">
    <location>
        <begin position="436"/>
        <end position="688"/>
    </location>
</feature>
<evidence type="ECO:0000313" key="4">
    <source>
        <dbReference type="EMBL" id="MBH1939576.1"/>
    </source>
</evidence>
<dbReference type="SUPFAM" id="SSF141868">
    <property type="entry name" value="EAL domain-like"/>
    <property type="match status" value="1"/>
</dbReference>
<organism evidence="4 5">
    <name type="scientific">Mobilitalea sibirica</name>
    <dbReference type="NCBI Taxonomy" id="1462919"/>
    <lineage>
        <taxon>Bacteria</taxon>
        <taxon>Bacillati</taxon>
        <taxon>Bacillota</taxon>
        <taxon>Clostridia</taxon>
        <taxon>Lachnospirales</taxon>
        <taxon>Lachnospiraceae</taxon>
        <taxon>Mobilitalea</taxon>
    </lineage>
</organism>
<dbReference type="InterPro" id="IPR052155">
    <property type="entry name" value="Biofilm_reg_signaling"/>
</dbReference>
<dbReference type="SMART" id="SM00052">
    <property type="entry name" value="EAL"/>
    <property type="match status" value="1"/>
</dbReference>
<keyword evidence="5" id="KW-1185">Reference proteome</keyword>
<dbReference type="Pfam" id="PF00563">
    <property type="entry name" value="EAL"/>
    <property type="match status" value="1"/>
</dbReference>
<dbReference type="PROSITE" id="PS50887">
    <property type="entry name" value="GGDEF"/>
    <property type="match status" value="1"/>
</dbReference>
<reference evidence="4" key="1">
    <citation type="submission" date="2020-12" db="EMBL/GenBank/DDBJ databases">
        <title>M. sibirica DSM 26468T genome.</title>
        <authorList>
            <person name="Thieme N."/>
            <person name="Rettenmaier R."/>
            <person name="Zverlov V."/>
            <person name="Liebl W."/>
        </authorList>
    </citation>
    <scope>NUCLEOTIDE SEQUENCE</scope>
    <source>
        <strain evidence="4">DSM 26468</strain>
    </source>
</reference>
<dbReference type="Proteomes" id="UP000623269">
    <property type="component" value="Unassembled WGS sequence"/>
</dbReference>
<dbReference type="PANTHER" id="PTHR44757">
    <property type="entry name" value="DIGUANYLATE CYCLASE DGCP"/>
    <property type="match status" value="1"/>
</dbReference>
<dbReference type="InterPro" id="IPR001633">
    <property type="entry name" value="EAL_dom"/>
</dbReference>